<dbReference type="SUPFAM" id="SSF56436">
    <property type="entry name" value="C-type lectin-like"/>
    <property type="match status" value="1"/>
</dbReference>
<keyword evidence="1" id="KW-0560">Oxidoreductase</keyword>
<evidence type="ECO:0000259" key="6">
    <source>
        <dbReference type="Pfam" id="PF12867"/>
    </source>
</evidence>
<feature type="region of interest" description="Disordered" evidence="4">
    <location>
        <begin position="1"/>
        <end position="29"/>
    </location>
</feature>
<accession>A0ABV7VDK0</accession>
<comment type="caution">
    <text evidence="7">The sequence shown here is derived from an EMBL/GenBank/DDBJ whole genome shotgun (WGS) entry which is preliminary data.</text>
</comment>
<dbReference type="Proteomes" id="UP001595711">
    <property type="component" value="Unassembled WGS sequence"/>
</dbReference>
<protein>
    <submittedName>
        <fullName evidence="7">Ergothioneine biosynthesis protein EgtB</fullName>
    </submittedName>
</protein>
<dbReference type="EMBL" id="JBHRYJ010000001">
    <property type="protein sequence ID" value="MFC3675536.1"/>
    <property type="molecule type" value="Genomic_DNA"/>
</dbReference>
<feature type="domain" description="Sulfatase-modifying factor enzyme-like" evidence="5">
    <location>
        <begin position="372"/>
        <end position="447"/>
    </location>
</feature>
<dbReference type="InterPro" id="IPR051043">
    <property type="entry name" value="Sulfatase_Mod_Factor_Kinase"/>
</dbReference>
<dbReference type="PANTHER" id="PTHR23150:SF36">
    <property type="entry name" value="HERCYNINE OXYGENASE"/>
    <property type="match status" value="1"/>
</dbReference>
<dbReference type="InterPro" id="IPR042095">
    <property type="entry name" value="SUMF_sf"/>
</dbReference>
<name>A0ABV7VDK0_9PROT</name>
<evidence type="ECO:0000256" key="1">
    <source>
        <dbReference type="ARBA" id="ARBA00023002"/>
    </source>
</evidence>
<feature type="domain" description="DinB-like" evidence="6">
    <location>
        <begin position="34"/>
        <end position="168"/>
    </location>
</feature>
<keyword evidence="2" id="KW-0408">Iron</keyword>
<dbReference type="Gene3D" id="3.90.1580.10">
    <property type="entry name" value="paralog of FGE (formylglycine-generating enzyme)"/>
    <property type="match status" value="1"/>
</dbReference>
<keyword evidence="8" id="KW-1185">Reference proteome</keyword>
<dbReference type="Pfam" id="PF12867">
    <property type="entry name" value="DinB_2"/>
    <property type="match status" value="1"/>
</dbReference>
<dbReference type="InterPro" id="IPR016187">
    <property type="entry name" value="CTDL_fold"/>
</dbReference>
<organism evidence="7 8">
    <name type="scientific">Ferrovibrio xuzhouensis</name>
    <dbReference type="NCBI Taxonomy" id="1576914"/>
    <lineage>
        <taxon>Bacteria</taxon>
        <taxon>Pseudomonadati</taxon>
        <taxon>Pseudomonadota</taxon>
        <taxon>Alphaproteobacteria</taxon>
        <taxon>Rhodospirillales</taxon>
        <taxon>Rhodospirillaceae</taxon>
        <taxon>Ferrovibrio</taxon>
    </lineage>
</organism>
<sequence length="450" mass="50308">MSENLAGDFRGAPNRPDRGKPADGTAAADLTDRYRAVRRLTETLAAPLSAEDQQVQSMPDASPTKWHRAHVTWFFETFLLKPNLPGYAVFDPQFHYLFNSYYETLGERQARPERGLISRPSAETVTRYRRHVDSAMAELLESADAAQLARLTPLLELGFAHEEQHQELILTDIKHAFSRHAFAPAYRPAQMLRQTTLPAVEYIAFTGGIHPIGHDPDDGFAFDNESPRHQVLLQPYRLASRPISCGEYLAFMADGGYAKSDLWLSDGWATVQREGWQAPAYWRRDGAAGSKDGDSWRIFTLQGERAVDPSEPVCHVSFYEASAYAAWAGRRLPTEAEWEHAAASRQARRQGGFLDPMHPHPRPAAPGPDGGLHVCGEVWEWTRSAYEPYPGFRPLEGAAGEYNGKFMIGQQVLRGGSCATPAGHLRLSYRNFFPPAARWQFSGIRLADDV</sequence>
<dbReference type="InterPro" id="IPR017806">
    <property type="entry name" value="EgtB"/>
</dbReference>
<feature type="domain" description="Sulfatase-modifying factor enzyme-like" evidence="5">
    <location>
        <begin position="202"/>
        <end position="350"/>
    </location>
</feature>
<evidence type="ECO:0000256" key="2">
    <source>
        <dbReference type="ARBA" id="ARBA00023004"/>
    </source>
</evidence>
<dbReference type="Pfam" id="PF03781">
    <property type="entry name" value="FGE-sulfatase"/>
    <property type="match status" value="2"/>
</dbReference>
<dbReference type="InterPro" id="IPR005532">
    <property type="entry name" value="SUMF_dom"/>
</dbReference>
<evidence type="ECO:0000313" key="8">
    <source>
        <dbReference type="Proteomes" id="UP001595711"/>
    </source>
</evidence>
<evidence type="ECO:0000259" key="5">
    <source>
        <dbReference type="Pfam" id="PF03781"/>
    </source>
</evidence>
<evidence type="ECO:0000256" key="4">
    <source>
        <dbReference type="SAM" id="MobiDB-lite"/>
    </source>
</evidence>
<gene>
    <name evidence="7" type="primary">egtB</name>
    <name evidence="7" type="ORF">ACFOOQ_08280</name>
</gene>
<dbReference type="RefSeq" id="WP_379724284.1">
    <property type="nucleotide sequence ID" value="NZ_JBHRYJ010000001.1"/>
</dbReference>
<proteinExistence type="predicted"/>
<dbReference type="NCBIfam" id="TIGR03440">
    <property type="entry name" value="egtB_TIGR03440"/>
    <property type="match status" value="1"/>
</dbReference>
<reference evidence="8" key="1">
    <citation type="journal article" date="2019" name="Int. J. Syst. Evol. Microbiol.">
        <title>The Global Catalogue of Microorganisms (GCM) 10K type strain sequencing project: providing services to taxonomists for standard genome sequencing and annotation.</title>
        <authorList>
            <consortium name="The Broad Institute Genomics Platform"/>
            <consortium name="The Broad Institute Genome Sequencing Center for Infectious Disease"/>
            <person name="Wu L."/>
            <person name="Ma J."/>
        </authorList>
    </citation>
    <scope>NUCLEOTIDE SEQUENCE [LARGE SCALE GENOMIC DNA]</scope>
    <source>
        <strain evidence="8">KCTC 42182</strain>
    </source>
</reference>
<evidence type="ECO:0000256" key="3">
    <source>
        <dbReference type="ARBA" id="ARBA00037882"/>
    </source>
</evidence>
<evidence type="ECO:0000313" key="7">
    <source>
        <dbReference type="EMBL" id="MFC3675536.1"/>
    </source>
</evidence>
<dbReference type="PANTHER" id="PTHR23150">
    <property type="entry name" value="SULFATASE MODIFYING FACTOR 1, 2"/>
    <property type="match status" value="1"/>
</dbReference>
<comment type="pathway">
    <text evidence="3">Amino-acid biosynthesis; ergothioneine biosynthesis.</text>
</comment>
<dbReference type="InterPro" id="IPR024775">
    <property type="entry name" value="DinB-like"/>
</dbReference>